<dbReference type="STRING" id="8005.ENSEEEP00000048526"/>
<evidence type="ECO:0000313" key="2">
    <source>
        <dbReference type="Ensembl" id="ENSEEEP00000048526.2"/>
    </source>
</evidence>
<accession>A0A4W4HIH6</accession>
<dbReference type="PROSITE" id="PS50835">
    <property type="entry name" value="IG_LIKE"/>
    <property type="match status" value="1"/>
</dbReference>
<reference evidence="2" key="5">
    <citation type="submission" date="2025-09" db="UniProtKB">
        <authorList>
            <consortium name="Ensembl"/>
        </authorList>
    </citation>
    <scope>IDENTIFICATION</scope>
</reference>
<reference evidence="2" key="4">
    <citation type="submission" date="2025-08" db="UniProtKB">
        <authorList>
            <consortium name="Ensembl"/>
        </authorList>
    </citation>
    <scope>IDENTIFICATION</scope>
</reference>
<protein>
    <recommendedName>
        <fullName evidence="1">Ig-like domain-containing protein</fullName>
    </recommendedName>
</protein>
<dbReference type="Ensembl" id="ENSEEET00000049056.2">
    <property type="protein sequence ID" value="ENSEEEP00000048526.2"/>
    <property type="gene ID" value="ENSEEEG00000022833.2"/>
</dbReference>
<dbReference type="Gene3D" id="2.60.40.10">
    <property type="entry name" value="Immunoglobulins"/>
    <property type="match status" value="2"/>
</dbReference>
<reference evidence="3" key="2">
    <citation type="journal article" date="2017" name="Sci. Adv.">
        <title>A tail of two voltages: Proteomic comparison of the three electric organs of the electric eel.</title>
        <authorList>
            <person name="Traeger L.L."/>
            <person name="Sabat G."/>
            <person name="Barrett-Wilt G.A."/>
            <person name="Wells G.B."/>
            <person name="Sussman M.R."/>
        </authorList>
    </citation>
    <scope>NUCLEOTIDE SEQUENCE [LARGE SCALE GENOMIC DNA]</scope>
</reference>
<dbReference type="Proteomes" id="UP000314983">
    <property type="component" value="Chromosome 1"/>
</dbReference>
<reference evidence="2" key="3">
    <citation type="submission" date="2020-05" db="EMBL/GenBank/DDBJ databases">
        <title>Electrophorus electricus (electric eel) genome, fEleEle1, primary haplotype.</title>
        <authorList>
            <person name="Myers G."/>
            <person name="Meyer A."/>
            <person name="Fedrigo O."/>
            <person name="Formenti G."/>
            <person name="Rhie A."/>
            <person name="Tracey A."/>
            <person name="Sims Y."/>
            <person name="Jarvis E.D."/>
        </authorList>
    </citation>
    <scope>NUCLEOTIDE SEQUENCE [LARGE SCALE GENOMIC DNA]</scope>
</reference>
<keyword evidence="3" id="KW-1185">Reference proteome</keyword>
<reference evidence="3" key="1">
    <citation type="journal article" date="2014" name="Science">
        <title>Nonhuman genetics. Genomic basis for the convergent evolution of electric organs.</title>
        <authorList>
            <person name="Gallant J.R."/>
            <person name="Traeger L.L."/>
            <person name="Volkening J.D."/>
            <person name="Moffett H."/>
            <person name="Chen P.H."/>
            <person name="Novina C.D."/>
            <person name="Phillips G.N.Jr."/>
            <person name="Anand R."/>
            <person name="Wells G.B."/>
            <person name="Pinch M."/>
            <person name="Guth R."/>
            <person name="Unguez G.A."/>
            <person name="Albert J.S."/>
            <person name="Zakon H.H."/>
            <person name="Samanta M.P."/>
            <person name="Sussman M.R."/>
        </authorList>
    </citation>
    <scope>NUCLEOTIDE SEQUENCE [LARGE SCALE GENOMIC DNA]</scope>
</reference>
<dbReference type="PANTHER" id="PTHR46484:SF8">
    <property type="entry name" value="B-CELL RECEPTOR CD22-LIKE-RELATED"/>
    <property type="match status" value="1"/>
</dbReference>
<dbReference type="Pfam" id="PF13895">
    <property type="entry name" value="Ig_2"/>
    <property type="match status" value="1"/>
</dbReference>
<dbReference type="InterPro" id="IPR013783">
    <property type="entry name" value="Ig-like_fold"/>
</dbReference>
<dbReference type="InterPro" id="IPR007110">
    <property type="entry name" value="Ig-like_dom"/>
</dbReference>
<dbReference type="InterPro" id="IPR003599">
    <property type="entry name" value="Ig_sub"/>
</dbReference>
<name>A0A4W4HIH6_ELEEL</name>
<organism evidence="2 3">
    <name type="scientific">Electrophorus electricus</name>
    <name type="common">Electric eel</name>
    <name type="synonym">Gymnotus electricus</name>
    <dbReference type="NCBI Taxonomy" id="8005"/>
    <lineage>
        <taxon>Eukaryota</taxon>
        <taxon>Metazoa</taxon>
        <taxon>Chordata</taxon>
        <taxon>Craniata</taxon>
        <taxon>Vertebrata</taxon>
        <taxon>Euteleostomi</taxon>
        <taxon>Actinopterygii</taxon>
        <taxon>Neopterygii</taxon>
        <taxon>Teleostei</taxon>
        <taxon>Ostariophysi</taxon>
        <taxon>Gymnotiformes</taxon>
        <taxon>Gymnotoidei</taxon>
        <taxon>Gymnotidae</taxon>
        <taxon>Electrophorus</taxon>
    </lineage>
</organism>
<dbReference type="SMART" id="SM00409">
    <property type="entry name" value="IG"/>
    <property type="match status" value="1"/>
</dbReference>
<dbReference type="InterPro" id="IPR036179">
    <property type="entry name" value="Ig-like_dom_sf"/>
</dbReference>
<dbReference type="PANTHER" id="PTHR46484">
    <property type="entry name" value="SI:CH211-171H4.5-RELATED"/>
    <property type="match status" value="1"/>
</dbReference>
<evidence type="ECO:0000259" key="1">
    <source>
        <dbReference type="PROSITE" id="PS50835"/>
    </source>
</evidence>
<sequence length="374" mass="42357">MLLHQNSVTFTLLNIISCRVKIYVCFLVAVVHCDFSIKMPSMLEALNGTCIMIPCQFSIPEDQKTKLQLPVTGVWRKASRWFFDSVDIFNSSQKANKLDGKILGDLTQKNCTSVLYNIHSSLSDSYYFRLETGFKYTFETPVWINTLPEPILSRVDISVNEGAEVEIICTAMVPCPQYPPNLTWVPLLGNCTETMEKQADGTFTLSSHTNLETFHFALGSFIYHYHGFSVSALLFLFQPSALLNPLSVLPKMMIEVNPLGPLRKGENTTLFCSAAANPAVTHIRWFQEREGNVYEVNTTETILTFSMTSDKVGFYFCEAQNAYGKQNSSTVRLEIQEEDQNLIGNMHICKVMRKFYIGKHNKKINWSSPGPNMK</sequence>
<dbReference type="GeneTree" id="ENSGT00940000167478"/>
<dbReference type="SUPFAM" id="SSF48726">
    <property type="entry name" value="Immunoglobulin"/>
    <property type="match status" value="1"/>
</dbReference>
<evidence type="ECO:0000313" key="3">
    <source>
        <dbReference type="Proteomes" id="UP000314983"/>
    </source>
</evidence>
<feature type="domain" description="Ig-like" evidence="1">
    <location>
        <begin position="250"/>
        <end position="336"/>
    </location>
</feature>
<proteinExistence type="predicted"/>
<dbReference type="OMA" id="DRFTIDH"/>
<dbReference type="AlphaFoldDB" id="A0A4W4HIH6"/>